<proteinExistence type="predicted"/>
<evidence type="ECO:0000313" key="2">
    <source>
        <dbReference type="Proteomes" id="UP001162156"/>
    </source>
</evidence>
<gene>
    <name evidence="1" type="ORF">NQ314_007260</name>
</gene>
<name>A0AAV8YQM8_9CUCU</name>
<accession>A0AAV8YQM8</accession>
<protein>
    <submittedName>
        <fullName evidence="1">Uncharacterized protein</fullName>
    </submittedName>
</protein>
<dbReference type="Proteomes" id="UP001162156">
    <property type="component" value="Unassembled WGS sequence"/>
</dbReference>
<sequence>MDGIILRIKAQLTKHSLLVSKYPVPGEPKVPPSYKRLHQEGLQVPGKSMLDFDFFGKSVQVYAA</sequence>
<evidence type="ECO:0000313" key="1">
    <source>
        <dbReference type="EMBL" id="KAJ8953653.1"/>
    </source>
</evidence>
<organism evidence="1 2">
    <name type="scientific">Rhamnusium bicolor</name>
    <dbReference type="NCBI Taxonomy" id="1586634"/>
    <lineage>
        <taxon>Eukaryota</taxon>
        <taxon>Metazoa</taxon>
        <taxon>Ecdysozoa</taxon>
        <taxon>Arthropoda</taxon>
        <taxon>Hexapoda</taxon>
        <taxon>Insecta</taxon>
        <taxon>Pterygota</taxon>
        <taxon>Neoptera</taxon>
        <taxon>Endopterygota</taxon>
        <taxon>Coleoptera</taxon>
        <taxon>Polyphaga</taxon>
        <taxon>Cucujiformia</taxon>
        <taxon>Chrysomeloidea</taxon>
        <taxon>Cerambycidae</taxon>
        <taxon>Lepturinae</taxon>
        <taxon>Rhagiini</taxon>
        <taxon>Rhamnusium</taxon>
    </lineage>
</organism>
<dbReference type="AlphaFoldDB" id="A0AAV8YQM8"/>
<keyword evidence="2" id="KW-1185">Reference proteome</keyword>
<comment type="caution">
    <text evidence="1">The sequence shown here is derived from an EMBL/GenBank/DDBJ whole genome shotgun (WGS) entry which is preliminary data.</text>
</comment>
<dbReference type="EMBL" id="JANEYF010001958">
    <property type="protein sequence ID" value="KAJ8953653.1"/>
    <property type="molecule type" value="Genomic_DNA"/>
</dbReference>
<reference evidence="1" key="1">
    <citation type="journal article" date="2023" name="Insect Mol. Biol.">
        <title>Genome sequencing provides insights into the evolution of gene families encoding plant cell wall-degrading enzymes in longhorned beetles.</title>
        <authorList>
            <person name="Shin N.R."/>
            <person name="Okamura Y."/>
            <person name="Kirsch R."/>
            <person name="Pauchet Y."/>
        </authorList>
    </citation>
    <scope>NUCLEOTIDE SEQUENCE</scope>
    <source>
        <strain evidence="1">RBIC_L_NR</strain>
    </source>
</reference>